<organism evidence="1 2">
    <name type="scientific">Orbilia oligospora</name>
    <name type="common">Nematode-trapping fungus</name>
    <name type="synonym">Arthrobotrys oligospora</name>
    <dbReference type="NCBI Taxonomy" id="2813651"/>
    <lineage>
        <taxon>Eukaryota</taxon>
        <taxon>Fungi</taxon>
        <taxon>Dikarya</taxon>
        <taxon>Ascomycota</taxon>
        <taxon>Pezizomycotina</taxon>
        <taxon>Orbiliomycetes</taxon>
        <taxon>Orbiliales</taxon>
        <taxon>Orbiliaceae</taxon>
        <taxon>Orbilia</taxon>
    </lineage>
</organism>
<sequence length="411" mass="43249">MIFHLVPTVILICIAAVNANCSSFVTTTTRKPGCAADNCARQVTGTVHDTSSRRADCSRFMLTVVTPDVVTATSTATQTLPTETKTSFVSITVTTSTLTIYSTATEGVDITDSAIQVITNTEVIGTASTTVTETTTSYLHTGVVKRAISSSLSIIPAYATACSGVVRYSSACSCWGITPTQSTLDASTTTIVIYETINPPVTVTSTVEFDDTSTTTAVATETLTYTLTLTRTIYTSATKTSITTTSTIISHAPCATIRNSGFEDGLSPWVPSVPQNPWLLVATHFNAPGICPVGGSCLYVVYVNAPQGLTLIVSLAGIMDVCAAGDYRITMTVPCSYTGCSCNAQLCIQGGDCYDSLDVSGSSNSDPSTWKHRFNVIGLSAASGLPFTVHLTCPGTQRIHIDEFTITQMVP</sequence>
<evidence type="ECO:0000313" key="2">
    <source>
        <dbReference type="Proteomes" id="UP000297595"/>
    </source>
</evidence>
<gene>
    <name evidence="1" type="ORF">EYR41_003485</name>
</gene>
<accession>A0A7C8PFK6</accession>
<dbReference type="Proteomes" id="UP000297595">
    <property type="component" value="Unassembled WGS sequence"/>
</dbReference>
<comment type="caution">
    <text evidence="1">The sequence shown here is derived from an EMBL/GenBank/DDBJ whole genome shotgun (WGS) entry which is preliminary data.</text>
</comment>
<dbReference type="EMBL" id="SOZJ01000002">
    <property type="protein sequence ID" value="TGJ71523.1"/>
    <property type="molecule type" value="Genomic_DNA"/>
</dbReference>
<protein>
    <submittedName>
        <fullName evidence="1">Uncharacterized protein</fullName>
    </submittedName>
</protein>
<name>A0A7C8PFK6_ORBOL</name>
<evidence type="ECO:0000313" key="1">
    <source>
        <dbReference type="EMBL" id="TGJ71523.1"/>
    </source>
</evidence>
<dbReference type="AlphaFoldDB" id="A0A7C8PFK6"/>
<proteinExistence type="predicted"/>
<reference evidence="1 2" key="1">
    <citation type="submission" date="2019-03" db="EMBL/GenBank/DDBJ databases">
        <title>Nematode-trapping fungi genome.</title>
        <authorList>
            <person name="Vidal-Diez De Ulzurrun G."/>
        </authorList>
    </citation>
    <scope>NUCLEOTIDE SEQUENCE [LARGE SCALE GENOMIC DNA]</scope>
    <source>
        <strain evidence="1 2">TWF154</strain>
    </source>
</reference>